<dbReference type="AlphaFoldDB" id="A0A7X1C7A1"/>
<dbReference type="EMBL" id="JAARRG010000010">
    <property type="protein sequence ID" value="MBC1487022.1"/>
    <property type="molecule type" value="Genomic_DNA"/>
</dbReference>
<name>A0A7X1C7A1_LISSE</name>
<keyword evidence="2" id="KW-0812">Transmembrane</keyword>
<feature type="chain" id="PRO_5031233967" evidence="3">
    <location>
        <begin position="27"/>
        <end position="259"/>
    </location>
</feature>
<feature type="transmembrane region" description="Helical" evidence="2">
    <location>
        <begin position="236"/>
        <end position="255"/>
    </location>
</feature>
<feature type="compositionally biased region" description="Polar residues" evidence="1">
    <location>
        <begin position="132"/>
        <end position="162"/>
    </location>
</feature>
<feature type="compositionally biased region" description="Low complexity" evidence="1">
    <location>
        <begin position="163"/>
        <end position="175"/>
    </location>
</feature>
<dbReference type="RefSeq" id="WP_185384032.1">
    <property type="nucleotide sequence ID" value="NZ_JAARRG010000010.1"/>
</dbReference>
<feature type="signal peptide" evidence="3">
    <location>
        <begin position="1"/>
        <end position="26"/>
    </location>
</feature>
<evidence type="ECO:0000256" key="2">
    <source>
        <dbReference type="SAM" id="Phobius"/>
    </source>
</evidence>
<keyword evidence="2" id="KW-1133">Transmembrane helix</keyword>
<organism evidence="4 5">
    <name type="scientific">Listeria seeligeri</name>
    <dbReference type="NCBI Taxonomy" id="1640"/>
    <lineage>
        <taxon>Bacteria</taxon>
        <taxon>Bacillati</taxon>
        <taxon>Bacillota</taxon>
        <taxon>Bacilli</taxon>
        <taxon>Bacillales</taxon>
        <taxon>Listeriaceae</taxon>
        <taxon>Listeria</taxon>
    </lineage>
</organism>
<feature type="compositionally biased region" description="Polar residues" evidence="1">
    <location>
        <begin position="99"/>
        <end position="113"/>
    </location>
</feature>
<keyword evidence="3" id="KW-0732">Signal</keyword>
<evidence type="ECO:0000256" key="1">
    <source>
        <dbReference type="SAM" id="MobiDB-lite"/>
    </source>
</evidence>
<sequence>MQIKKYMMILVIFFSILFLSPLTSMATGENPEESNVVYTDEDEDPDLSWDYRCGTGWDDWLNSDWDTNCSSWTNRQYNELEPVEEVKIGHSEKNEDTVDSSPTNNSWLDDDNNLTTDYKTNIKTKAKLVFKPNNNSDVVPDTKPSTNSNVSSDTKSISKLNNTPDTKTSSKPTTKLPIKSAKVDNSDINAKDSFVTSKQVYEKPNSIHINLKLGATKNNNSYKISSLHPATGDSEMPVLPIVGGVLFAGSIFYLTKRKY</sequence>
<protein>
    <submittedName>
        <fullName evidence="4">LPXTG cell wall anchor domain-containing protein</fullName>
    </submittedName>
</protein>
<feature type="region of interest" description="Disordered" evidence="1">
    <location>
        <begin position="132"/>
        <end position="175"/>
    </location>
</feature>
<keyword evidence="2" id="KW-0472">Membrane</keyword>
<dbReference type="Proteomes" id="UP000523362">
    <property type="component" value="Unassembled WGS sequence"/>
</dbReference>
<dbReference type="NCBIfam" id="TIGR01167">
    <property type="entry name" value="LPXTG_anchor"/>
    <property type="match status" value="1"/>
</dbReference>
<accession>A0A7X1C7A1</accession>
<evidence type="ECO:0000256" key="3">
    <source>
        <dbReference type="SAM" id="SignalP"/>
    </source>
</evidence>
<reference evidence="4 5" key="1">
    <citation type="submission" date="2020-03" db="EMBL/GenBank/DDBJ databases">
        <title>Soil Listeria distribution.</title>
        <authorList>
            <person name="Liao J."/>
            <person name="Wiedmann M."/>
        </authorList>
    </citation>
    <scope>NUCLEOTIDE SEQUENCE [LARGE SCALE GENOMIC DNA]</scope>
    <source>
        <strain evidence="4 5">FSL L7-1560</strain>
    </source>
</reference>
<evidence type="ECO:0000313" key="5">
    <source>
        <dbReference type="Proteomes" id="UP000523362"/>
    </source>
</evidence>
<proteinExistence type="predicted"/>
<comment type="caution">
    <text evidence="4">The sequence shown here is derived from an EMBL/GenBank/DDBJ whole genome shotgun (WGS) entry which is preliminary data.</text>
</comment>
<feature type="region of interest" description="Disordered" evidence="1">
    <location>
        <begin position="89"/>
        <end position="113"/>
    </location>
</feature>
<gene>
    <name evidence="4" type="ORF">HB897_12360</name>
</gene>
<evidence type="ECO:0000313" key="4">
    <source>
        <dbReference type="EMBL" id="MBC1487022.1"/>
    </source>
</evidence>